<dbReference type="InterPro" id="IPR032305">
    <property type="entry name" value="GTP-bd_M"/>
</dbReference>
<dbReference type="PANTHER" id="PTHR10229">
    <property type="entry name" value="GTP-BINDING PROTEIN HFLX"/>
    <property type="match status" value="1"/>
</dbReference>
<feature type="compositionally biased region" description="Gly residues" evidence="1">
    <location>
        <begin position="728"/>
        <end position="739"/>
    </location>
</feature>
<dbReference type="InterPro" id="IPR006073">
    <property type="entry name" value="GTP-bd"/>
</dbReference>
<feature type="compositionally biased region" description="Acidic residues" evidence="1">
    <location>
        <begin position="643"/>
        <end position="695"/>
    </location>
</feature>
<dbReference type="Pfam" id="PF16360">
    <property type="entry name" value="GTP-bdg_M"/>
    <property type="match status" value="1"/>
</dbReference>
<proteinExistence type="predicted"/>
<dbReference type="InterPro" id="IPR030394">
    <property type="entry name" value="G_HFLX_dom"/>
</dbReference>
<feature type="region of interest" description="Disordered" evidence="1">
    <location>
        <begin position="557"/>
        <end position="743"/>
    </location>
</feature>
<feature type="region of interest" description="Disordered" evidence="1">
    <location>
        <begin position="215"/>
        <end position="253"/>
    </location>
</feature>
<feature type="compositionally biased region" description="Low complexity" evidence="1">
    <location>
        <begin position="581"/>
        <end position="607"/>
    </location>
</feature>
<sequence>MAVPLRWRHAQRPTSGPVRQRWRRRWLGPGVRHVSPARRAEASTRGHPRASPPPPAALPHRAFSSAHPPPAPPPTPEQPQPQPQLGAAAALAPPPPPLLLLVHPRHRGADDLAEALRLAESLTGATCPALQVGGSRLRARTAPTPPRLPPSGYRARMPPTQPTGSRSTFFGSGTLKGLAGQLEWLEAEAGAGAKRRVEAEEVEAGAGAWVGAGAREEMSSGREVRSGAGGFGGFGGDSSPGGGGGGSASGGGGGRTPAFINAVLTPLQERNIEAALGRPVLDRVGLIIRLFAQRAHTREARLQVELASLTYQLPRLVRVRGADGRRGAYGVGAGAGSGVGLGSAGGGGGGPAPQVVSARQRGASGAGGLGGGGGSGDPELQQQRFRIRGRIAALRRELSSLAAQRGVQRQGRRAAGMPTVAVVGYTNVGKTSLAAALCSRGARLPAPADMLFATLDPAVRRAWLPGRGAAVAVSDTVGFIRDLPLGLVAAFRATLEEVVAADLLLHVLDASSPAAGQQRAAVLGVLRQLGVGEEALSCRTVEVWNKVDLLGGAAGVEVEEGRQGQEQERQHQEQRERLRQAHQMQPPQQQGQHQETQQEPVGQWAGQAGEGARGGGRYGASSGVGGGGRLLGQAVSGNVDGLGEGEDGGGEDVWEGEEVGEGEWEEEEEEEVEEGGWEEEQVEEAEEDEVEEDADVGPLRGEECVRRWREEDGDARAGWDADGARWSGTGGGGGSGGGLSAAEAKQAGGPAARIRLQRRLFGDPALPLTTDAGGAAAGAAAPTPVVAVPPADSRGRRRWHSGVGSTGGGAAEAQVAGCARLAAAAEVVRAAHAAGGAAPAAVVLAAVAEGEGVDEVRAALEAVMWGPTGLEAAEEAAAGSAARRAYDGGATGRDARPGGGGAPTADGRWVTPALWLAARFPWPPPPPPAGQWAQPAAPPARRQSYPNAGADVGGAAPGAPACAAAAAPPLGSSQPPAPTPEGTRGRYWHVGPGAQGAAAAAPVAGGGTPAGGSPAAGVAGGGEEEDLEELIRFLRRRKRRQPEEDVR</sequence>
<dbReference type="Proteomes" id="UP000236333">
    <property type="component" value="Unassembled WGS sequence"/>
</dbReference>
<dbReference type="InterPro" id="IPR042108">
    <property type="entry name" value="GTPase_HflX_N_sf"/>
</dbReference>
<feature type="compositionally biased region" description="Gly residues" evidence="1">
    <location>
        <begin position="227"/>
        <end position="253"/>
    </location>
</feature>
<feature type="region of interest" description="Disordered" evidence="1">
    <location>
        <begin position="920"/>
        <end position="1025"/>
    </location>
</feature>
<evidence type="ECO:0000313" key="4">
    <source>
        <dbReference type="Proteomes" id="UP000236333"/>
    </source>
</evidence>
<keyword evidence="4" id="KW-1185">Reference proteome</keyword>
<feature type="region of interest" description="Disordered" evidence="1">
    <location>
        <begin position="1"/>
        <end position="98"/>
    </location>
</feature>
<feature type="region of interest" description="Disordered" evidence="1">
    <location>
        <begin position="790"/>
        <end position="809"/>
    </location>
</feature>
<feature type="domain" description="Hflx-type G" evidence="2">
    <location>
        <begin position="418"/>
        <end position="550"/>
    </location>
</feature>
<feature type="compositionally biased region" description="Basic and acidic residues" evidence="1">
    <location>
        <begin position="215"/>
        <end position="225"/>
    </location>
</feature>
<feature type="region of interest" description="Disordered" evidence="1">
    <location>
        <begin position="139"/>
        <end position="168"/>
    </location>
</feature>
<dbReference type="Gene3D" id="3.40.50.11060">
    <property type="entry name" value="GTPase HflX, N-terminal domain"/>
    <property type="match status" value="1"/>
</dbReference>
<evidence type="ECO:0000313" key="3">
    <source>
        <dbReference type="EMBL" id="PNH11338.1"/>
    </source>
</evidence>
<feature type="compositionally biased region" description="Low complexity" evidence="1">
    <location>
        <begin position="957"/>
        <end position="974"/>
    </location>
</feature>
<protein>
    <recommendedName>
        <fullName evidence="2">Hflx-type G domain-containing protein</fullName>
    </recommendedName>
</protein>
<feature type="region of interest" description="Disordered" evidence="1">
    <location>
        <begin position="886"/>
        <end position="907"/>
    </location>
</feature>
<dbReference type="InterPro" id="IPR027417">
    <property type="entry name" value="P-loop_NTPase"/>
</dbReference>
<name>A0A2J8AFP3_9CHLO</name>
<dbReference type="GO" id="GO:0043022">
    <property type="term" value="F:ribosome binding"/>
    <property type="evidence" value="ECO:0007669"/>
    <property type="project" value="TreeGrafter"/>
</dbReference>
<feature type="compositionally biased region" description="Basic and acidic residues" evidence="1">
    <location>
        <begin position="700"/>
        <end position="723"/>
    </location>
</feature>
<feature type="compositionally biased region" description="Low complexity" evidence="1">
    <location>
        <begin position="930"/>
        <end position="950"/>
    </location>
</feature>
<feature type="compositionally biased region" description="Basic and acidic residues" evidence="1">
    <location>
        <begin position="559"/>
        <end position="579"/>
    </location>
</feature>
<dbReference type="CDD" id="cd01878">
    <property type="entry name" value="HflX"/>
    <property type="match status" value="1"/>
</dbReference>
<dbReference type="InterPro" id="IPR016496">
    <property type="entry name" value="GTPase_HflX"/>
</dbReference>
<dbReference type="AlphaFoldDB" id="A0A2J8AFP3"/>
<dbReference type="OrthoDB" id="10268034at2759"/>
<dbReference type="EMBL" id="PGGS01000032">
    <property type="protein sequence ID" value="PNH11338.1"/>
    <property type="molecule type" value="Genomic_DNA"/>
</dbReference>
<dbReference type="GO" id="GO:0005525">
    <property type="term" value="F:GTP binding"/>
    <property type="evidence" value="ECO:0007669"/>
    <property type="project" value="InterPro"/>
</dbReference>
<dbReference type="Pfam" id="PF01926">
    <property type="entry name" value="MMR_HSR1"/>
    <property type="match status" value="1"/>
</dbReference>
<organism evidence="3 4">
    <name type="scientific">Tetrabaena socialis</name>
    <dbReference type="NCBI Taxonomy" id="47790"/>
    <lineage>
        <taxon>Eukaryota</taxon>
        <taxon>Viridiplantae</taxon>
        <taxon>Chlorophyta</taxon>
        <taxon>core chlorophytes</taxon>
        <taxon>Chlorophyceae</taxon>
        <taxon>CS clade</taxon>
        <taxon>Chlamydomonadales</taxon>
        <taxon>Tetrabaenaceae</taxon>
        <taxon>Tetrabaena</taxon>
    </lineage>
</organism>
<feature type="compositionally biased region" description="Basic residues" evidence="1">
    <location>
        <begin position="1"/>
        <end position="11"/>
    </location>
</feature>
<dbReference type="GO" id="GO:0005737">
    <property type="term" value="C:cytoplasm"/>
    <property type="evidence" value="ECO:0007669"/>
    <property type="project" value="TreeGrafter"/>
</dbReference>
<dbReference type="Gene3D" id="3.40.50.300">
    <property type="entry name" value="P-loop containing nucleotide triphosphate hydrolases"/>
    <property type="match status" value="1"/>
</dbReference>
<evidence type="ECO:0000256" key="1">
    <source>
        <dbReference type="SAM" id="MobiDB-lite"/>
    </source>
</evidence>
<dbReference type="PROSITE" id="PS51705">
    <property type="entry name" value="G_HFLX"/>
    <property type="match status" value="1"/>
</dbReference>
<feature type="compositionally biased region" description="Pro residues" evidence="1">
    <location>
        <begin position="67"/>
        <end position="82"/>
    </location>
</feature>
<dbReference type="PANTHER" id="PTHR10229:SF8">
    <property type="entry name" value="GTPASE HFLX"/>
    <property type="match status" value="1"/>
</dbReference>
<reference evidence="3 4" key="1">
    <citation type="journal article" date="2017" name="Mol. Biol. Evol.">
        <title>The 4-celled Tetrabaena socialis nuclear genome reveals the essential components for genetic control of cell number at the origin of multicellularity in the volvocine lineage.</title>
        <authorList>
            <person name="Featherston J."/>
            <person name="Arakaki Y."/>
            <person name="Hanschen E.R."/>
            <person name="Ferris P.J."/>
            <person name="Michod R.E."/>
            <person name="Olson B.J.S.C."/>
            <person name="Nozaki H."/>
            <person name="Durand P.M."/>
        </authorList>
    </citation>
    <scope>NUCLEOTIDE SEQUENCE [LARGE SCALE GENOMIC DNA]</scope>
    <source>
        <strain evidence="3 4">NIES-571</strain>
    </source>
</reference>
<feature type="compositionally biased region" description="Low complexity" evidence="1">
    <location>
        <begin position="990"/>
        <end position="1003"/>
    </location>
</feature>
<gene>
    <name evidence="3" type="ORF">TSOC_001858</name>
</gene>
<dbReference type="SUPFAM" id="SSF52540">
    <property type="entry name" value="P-loop containing nucleoside triphosphate hydrolases"/>
    <property type="match status" value="1"/>
</dbReference>
<accession>A0A2J8AFP3</accession>
<feature type="compositionally biased region" description="Low complexity" evidence="1">
    <location>
        <begin position="631"/>
        <end position="641"/>
    </location>
</feature>
<evidence type="ECO:0000259" key="2">
    <source>
        <dbReference type="PROSITE" id="PS51705"/>
    </source>
</evidence>
<feature type="compositionally biased region" description="Gly residues" evidence="1">
    <location>
        <begin position="608"/>
        <end position="630"/>
    </location>
</feature>
<comment type="caution">
    <text evidence="3">The sequence shown here is derived from an EMBL/GenBank/DDBJ whole genome shotgun (WGS) entry which is preliminary data.</text>
</comment>